<organism evidence="1">
    <name type="scientific">Hemiselmis tepida</name>
    <dbReference type="NCBI Taxonomy" id="464990"/>
    <lineage>
        <taxon>Eukaryota</taxon>
        <taxon>Cryptophyceae</taxon>
        <taxon>Cryptomonadales</taxon>
        <taxon>Hemiselmidaceae</taxon>
        <taxon>Hemiselmis</taxon>
    </lineage>
</organism>
<reference evidence="1" key="1">
    <citation type="submission" date="2021-01" db="EMBL/GenBank/DDBJ databases">
        <authorList>
            <person name="Corre E."/>
            <person name="Pelletier E."/>
            <person name="Niang G."/>
            <person name="Scheremetjew M."/>
            <person name="Finn R."/>
            <person name="Kale V."/>
            <person name="Holt S."/>
            <person name="Cochrane G."/>
            <person name="Meng A."/>
            <person name="Brown T."/>
            <person name="Cohen L."/>
        </authorList>
    </citation>
    <scope>NUCLEOTIDE SEQUENCE</scope>
    <source>
        <strain evidence="1">CCMP443</strain>
    </source>
</reference>
<dbReference type="EMBL" id="HBFN01017422">
    <property type="protein sequence ID" value="CAD8796518.1"/>
    <property type="molecule type" value="Transcribed_RNA"/>
</dbReference>
<dbReference type="AlphaFoldDB" id="A0A7S0YWE5"/>
<proteinExistence type="predicted"/>
<gene>
    <name evidence="1" type="ORF">HTEP1355_LOCUS10158</name>
</gene>
<name>A0A7S0YWE5_9CRYP</name>
<sequence>MFRKGSAGPEALKFEFIVTVKSLDKLPTKYKHLRLSLTKGGKLASTKEIFADRQHAEPSLSDGTMKMICTMYRTPGASSRAGSGFDERLYKLSLMRINRAPPRPGPDPFAARGGWVCDLEARD</sequence>
<evidence type="ECO:0000313" key="1">
    <source>
        <dbReference type="EMBL" id="CAD8796518.1"/>
    </source>
</evidence>
<protein>
    <submittedName>
        <fullName evidence="1">Uncharacterized protein</fullName>
    </submittedName>
</protein>
<accession>A0A7S0YWE5</accession>